<dbReference type="Proteomes" id="UP000055136">
    <property type="component" value="Chromosome"/>
</dbReference>
<proteinExistence type="predicted"/>
<reference evidence="1" key="1">
    <citation type="submission" date="2015-10" db="EMBL/GenBank/DDBJ databases">
        <title>Description of Candidatus Tenderia electrophaga gen. nov, sp. nov., an Uncultivated Electroautotroph from a Biocathode Enrichment.</title>
        <authorList>
            <person name="Eddie B.J."/>
            <person name="Malanoski A.P."/>
            <person name="Wang Z."/>
            <person name="Hall R.J."/>
            <person name="Oh S.D."/>
            <person name="Heiner C."/>
            <person name="Lin B."/>
            <person name="Strycharz-Glaven S.M."/>
        </authorList>
    </citation>
    <scope>NUCLEOTIDE SEQUENCE [LARGE SCALE GENOMIC DNA]</scope>
    <source>
        <strain evidence="1">NRL1</strain>
    </source>
</reference>
<sequence length="67" mass="7638">MNHSRQGQAVCIYMDECQLGARFVTNSKFFWIAKYCAGDKQSVCKRRNYRDCGGQVPDNLLPNGSFL</sequence>
<organism evidence="1 2">
    <name type="scientific">Candidatus Tenderia electrophaga</name>
    <dbReference type="NCBI Taxonomy" id="1748243"/>
    <lineage>
        <taxon>Bacteria</taxon>
        <taxon>Pseudomonadati</taxon>
        <taxon>Pseudomonadota</taxon>
        <taxon>Gammaproteobacteria</taxon>
        <taxon>Candidatus Tenderiales</taxon>
        <taxon>Candidatus Tenderiaceae</taxon>
        <taxon>Candidatus Tenderia</taxon>
    </lineage>
</organism>
<accession>A0A0S2THP1</accession>
<dbReference type="EMBL" id="CP013099">
    <property type="protein sequence ID" value="ALP54666.1"/>
    <property type="molecule type" value="Genomic_DNA"/>
</dbReference>
<evidence type="ECO:0000313" key="2">
    <source>
        <dbReference type="Proteomes" id="UP000055136"/>
    </source>
</evidence>
<dbReference type="AlphaFoldDB" id="A0A0S2THP1"/>
<dbReference type="STRING" id="1748243.Tel_16760"/>
<protein>
    <submittedName>
        <fullName evidence="1">Uncharacterized protein</fullName>
    </submittedName>
</protein>
<keyword evidence="2" id="KW-1185">Reference proteome</keyword>
<name>A0A0S2THP1_9GAMM</name>
<gene>
    <name evidence="1" type="ORF">Tel_16760</name>
</gene>
<dbReference type="KEGG" id="tee:Tel_16760"/>
<evidence type="ECO:0000313" key="1">
    <source>
        <dbReference type="EMBL" id="ALP54666.1"/>
    </source>
</evidence>